<keyword evidence="1" id="KW-0812">Transmembrane</keyword>
<keyword evidence="3" id="KW-1185">Reference proteome</keyword>
<proteinExistence type="predicted"/>
<keyword evidence="1" id="KW-1133">Transmembrane helix</keyword>
<sequence length="645" mass="70695">MDPSGDSYDMDRLILPRLKSREERRSSRTPRAYRSLSKTFLLIVLSSIHLISNAYILFASFHGIRFGQRIAKDTWRIGDPTLLTCVSFASKLLFIGTTTSGGWAISLLWSRRLIHRVPTAGLAELQSLTIFQSATSIFQSVQHLVSRQYVSSQWLYCVIVVFAILLQFYTTAVITLVTPSIFPTTHLSLNFSFQPLPYMASPVFGNRCSGFSLSNNASESCLGMALAGSALSDAETFSQHAPPIELGSQSWVMANTNFQAPSALIGAALPIGPVNGVDFSSGVALYGVNTATVVGILSLDAAYDYIDPNHVLDSIEFEIWVNTTTPQINCTCGPGDVDDEDVVIRGISYNVDEIPSLGPGEVVGQVTSDDMYLILSFGGSTTTSPLTHCAVQLNFVHMETAITGGLSSVSFLSYSVVVYPVVRNASELTLGLRFGEQQSLKAFSDVWLQGLGWSKQPSKSPAAAFLGEVPIGTDNARSETGVYLEHHILMMLANGISAGFSKETIDDSNLDKPENRTFNLTKWEYVTQVSSKWQYLFVFIIILDSVFVLGCAGVVLAYGWYPQWTDPVTLLRVALCSSVPVSRSDEHDALHSPVFYTNEEEVGSSLWKDRYSLVEVAEGPRRYLAFDIEPGATRRSMTGYYPIDS</sequence>
<keyword evidence="1" id="KW-0472">Membrane</keyword>
<reference evidence="2" key="1">
    <citation type="submission" date="2022-07" db="EMBL/GenBank/DDBJ databases">
        <title>Genome Sequence of Physisporinus lineatus.</title>
        <authorList>
            <person name="Buettner E."/>
        </authorList>
    </citation>
    <scope>NUCLEOTIDE SEQUENCE</scope>
    <source>
        <strain evidence="2">VT162</strain>
    </source>
</reference>
<feature type="transmembrane region" description="Helical" evidence="1">
    <location>
        <begin position="153"/>
        <end position="177"/>
    </location>
</feature>
<comment type="caution">
    <text evidence="2">The sequence shown here is derived from an EMBL/GenBank/DDBJ whole genome shotgun (WGS) entry which is preliminary data.</text>
</comment>
<accession>A0AAD5UXJ2</accession>
<dbReference type="Proteomes" id="UP001212997">
    <property type="component" value="Unassembled WGS sequence"/>
</dbReference>
<dbReference type="AlphaFoldDB" id="A0AAD5UXJ2"/>
<protein>
    <submittedName>
        <fullName evidence="2">Uncharacterized protein</fullName>
    </submittedName>
</protein>
<name>A0AAD5UXJ2_9APHY</name>
<evidence type="ECO:0000313" key="3">
    <source>
        <dbReference type="Proteomes" id="UP001212997"/>
    </source>
</evidence>
<feature type="transmembrane region" description="Helical" evidence="1">
    <location>
        <begin position="535"/>
        <end position="561"/>
    </location>
</feature>
<feature type="transmembrane region" description="Helical" evidence="1">
    <location>
        <begin position="40"/>
        <end position="61"/>
    </location>
</feature>
<organism evidence="2 3">
    <name type="scientific">Meripilus lineatus</name>
    <dbReference type="NCBI Taxonomy" id="2056292"/>
    <lineage>
        <taxon>Eukaryota</taxon>
        <taxon>Fungi</taxon>
        <taxon>Dikarya</taxon>
        <taxon>Basidiomycota</taxon>
        <taxon>Agaricomycotina</taxon>
        <taxon>Agaricomycetes</taxon>
        <taxon>Polyporales</taxon>
        <taxon>Meripilaceae</taxon>
        <taxon>Meripilus</taxon>
    </lineage>
</organism>
<evidence type="ECO:0000313" key="2">
    <source>
        <dbReference type="EMBL" id="KAJ3480517.1"/>
    </source>
</evidence>
<dbReference type="EMBL" id="JANAWD010000370">
    <property type="protein sequence ID" value="KAJ3480517.1"/>
    <property type="molecule type" value="Genomic_DNA"/>
</dbReference>
<gene>
    <name evidence="2" type="ORF">NLI96_g8294</name>
</gene>
<evidence type="ECO:0000256" key="1">
    <source>
        <dbReference type="SAM" id="Phobius"/>
    </source>
</evidence>